<dbReference type="InterPro" id="IPR051257">
    <property type="entry name" value="Diverse_CBS-Domain"/>
</dbReference>
<dbReference type="Gene3D" id="3.10.580.10">
    <property type="entry name" value="CBS-domain"/>
    <property type="match status" value="1"/>
</dbReference>
<evidence type="ECO:0000259" key="3">
    <source>
        <dbReference type="PROSITE" id="PS51371"/>
    </source>
</evidence>
<dbReference type="InterPro" id="IPR000644">
    <property type="entry name" value="CBS_dom"/>
</dbReference>
<dbReference type="SMART" id="SM00116">
    <property type="entry name" value="CBS"/>
    <property type="match status" value="2"/>
</dbReference>
<keyword evidence="1 2" id="KW-0129">CBS domain</keyword>
<feature type="domain" description="CBS" evidence="3">
    <location>
        <begin position="11"/>
        <end position="69"/>
    </location>
</feature>
<dbReference type="RefSeq" id="WP_136386953.1">
    <property type="nucleotide sequence ID" value="NZ_SSOD01000024.1"/>
</dbReference>
<dbReference type="CDD" id="cd04623">
    <property type="entry name" value="CBS_pair_bac_euk"/>
    <property type="match status" value="1"/>
</dbReference>
<dbReference type="PANTHER" id="PTHR43080">
    <property type="entry name" value="CBS DOMAIN-CONTAINING PROTEIN CBSX3, MITOCHONDRIAL"/>
    <property type="match status" value="1"/>
</dbReference>
<keyword evidence="5" id="KW-1185">Reference proteome</keyword>
<evidence type="ECO:0000256" key="1">
    <source>
        <dbReference type="ARBA" id="ARBA00023122"/>
    </source>
</evidence>
<comment type="caution">
    <text evidence="4">The sequence shown here is derived from an EMBL/GenBank/DDBJ whole genome shotgun (WGS) entry which is preliminary data.</text>
</comment>
<dbReference type="EMBL" id="SSOD01000024">
    <property type="protein sequence ID" value="THF55383.1"/>
    <property type="molecule type" value="Genomic_DNA"/>
</dbReference>
<name>A0A4S4A991_9RHOO</name>
<protein>
    <submittedName>
        <fullName evidence="4">CBS domain-containing protein</fullName>
    </submittedName>
</protein>
<dbReference type="Proteomes" id="UP000307956">
    <property type="component" value="Unassembled WGS sequence"/>
</dbReference>
<dbReference type="AlphaFoldDB" id="A0A4S4A991"/>
<evidence type="ECO:0000313" key="4">
    <source>
        <dbReference type="EMBL" id="THF55383.1"/>
    </source>
</evidence>
<dbReference type="OrthoDB" id="9807125at2"/>
<dbReference type="InterPro" id="IPR046342">
    <property type="entry name" value="CBS_dom_sf"/>
</dbReference>
<feature type="domain" description="CBS" evidence="3">
    <location>
        <begin position="78"/>
        <end position="135"/>
    </location>
</feature>
<dbReference type="PANTHER" id="PTHR43080:SF2">
    <property type="entry name" value="CBS DOMAIN-CONTAINING PROTEIN"/>
    <property type="match status" value="1"/>
</dbReference>
<gene>
    <name evidence="4" type="ORF">E6O51_20820</name>
</gene>
<dbReference type="Pfam" id="PF00571">
    <property type="entry name" value="CBS"/>
    <property type="match status" value="2"/>
</dbReference>
<accession>A0A4S4A991</accession>
<sequence length="148" mass="16118">MSTMTVRQVLDIKGHKVHCVAPGVTVFEALALMAEYNIGAVLVTDGERLVGIFTERDYARKVVLKGLRSAEVSVGDLMTPAPATVGPEQTVDEVMNIMTDKRFRHLPVMENGRLAGIITIGDVVKSIIDLQRRTISHLSNYIAGDIAT</sequence>
<dbReference type="SUPFAM" id="SSF54631">
    <property type="entry name" value="CBS-domain pair"/>
    <property type="match status" value="1"/>
</dbReference>
<proteinExistence type="predicted"/>
<reference evidence="4 5" key="1">
    <citation type="submission" date="2019-04" db="EMBL/GenBank/DDBJ databases">
        <title>Azoarcus rhizosphaerae sp. nov. isolated from rhizosphere of Ficus religiosa.</title>
        <authorList>
            <person name="Lin S.-Y."/>
            <person name="Hameed A."/>
            <person name="Hsu Y.-H."/>
            <person name="Young C.-C."/>
        </authorList>
    </citation>
    <scope>NUCLEOTIDE SEQUENCE [LARGE SCALE GENOMIC DNA]</scope>
    <source>
        <strain evidence="4 5">CC-YHH848</strain>
    </source>
</reference>
<dbReference type="PROSITE" id="PS51371">
    <property type="entry name" value="CBS"/>
    <property type="match status" value="2"/>
</dbReference>
<evidence type="ECO:0000313" key="5">
    <source>
        <dbReference type="Proteomes" id="UP000307956"/>
    </source>
</evidence>
<organism evidence="4 5">
    <name type="scientific">Pseudothauera rhizosphaerae</name>
    <dbReference type="NCBI Taxonomy" id="2565932"/>
    <lineage>
        <taxon>Bacteria</taxon>
        <taxon>Pseudomonadati</taxon>
        <taxon>Pseudomonadota</taxon>
        <taxon>Betaproteobacteria</taxon>
        <taxon>Rhodocyclales</taxon>
        <taxon>Zoogloeaceae</taxon>
        <taxon>Pseudothauera</taxon>
    </lineage>
</organism>
<evidence type="ECO:0000256" key="2">
    <source>
        <dbReference type="PROSITE-ProRule" id="PRU00703"/>
    </source>
</evidence>
<dbReference type="InterPro" id="IPR044725">
    <property type="entry name" value="CBSX3_CBS_dom"/>
</dbReference>